<feature type="transmembrane region" description="Helical" evidence="1">
    <location>
        <begin position="80"/>
        <end position="98"/>
    </location>
</feature>
<evidence type="ECO:0000256" key="1">
    <source>
        <dbReference type="SAM" id="Phobius"/>
    </source>
</evidence>
<reference evidence="2 3" key="1">
    <citation type="journal article" date="2019" name="Nat. Med.">
        <title>A library of human gut bacterial isolates paired with longitudinal multiomics data enables mechanistic microbiome research.</title>
        <authorList>
            <person name="Poyet M."/>
            <person name="Groussin M."/>
            <person name="Gibbons S.M."/>
            <person name="Avila-Pacheco J."/>
            <person name="Jiang X."/>
            <person name="Kearney S.M."/>
            <person name="Perrotta A.R."/>
            <person name="Berdy B."/>
            <person name="Zhao S."/>
            <person name="Lieberman T.D."/>
            <person name="Swanson P.K."/>
            <person name="Smith M."/>
            <person name="Roesemann S."/>
            <person name="Alexander J.E."/>
            <person name="Rich S.A."/>
            <person name="Livny J."/>
            <person name="Vlamakis H."/>
            <person name="Clish C."/>
            <person name="Bullock K."/>
            <person name="Deik A."/>
            <person name="Scott J."/>
            <person name="Pierce K.A."/>
            <person name="Xavier R.J."/>
            <person name="Alm E.J."/>
        </authorList>
    </citation>
    <scope>NUCLEOTIDE SEQUENCE [LARGE SCALE GENOMIC DNA]</scope>
    <source>
        <strain evidence="2 3">BIOML-A106</strain>
    </source>
</reference>
<evidence type="ECO:0000313" key="2">
    <source>
        <dbReference type="EMBL" id="KAA4737970.1"/>
    </source>
</evidence>
<dbReference type="AlphaFoldDB" id="A0A642EVG6"/>
<keyword evidence="1" id="KW-1133">Transmembrane helix</keyword>
<evidence type="ECO:0000313" key="3">
    <source>
        <dbReference type="Proteomes" id="UP000479773"/>
    </source>
</evidence>
<name>A0A642EVG6_BACFG</name>
<dbReference type="Proteomes" id="UP000479773">
    <property type="component" value="Unassembled WGS sequence"/>
</dbReference>
<accession>A0A642EVG6</accession>
<comment type="caution">
    <text evidence="2">The sequence shown here is derived from an EMBL/GenBank/DDBJ whole genome shotgun (WGS) entry which is preliminary data.</text>
</comment>
<dbReference type="EMBL" id="VWEQ01000265">
    <property type="protein sequence ID" value="KAA4737970.1"/>
    <property type="molecule type" value="Genomic_DNA"/>
</dbReference>
<organism evidence="2 3">
    <name type="scientific">Bacteroides fragilis</name>
    <dbReference type="NCBI Taxonomy" id="817"/>
    <lineage>
        <taxon>Bacteria</taxon>
        <taxon>Pseudomonadati</taxon>
        <taxon>Bacteroidota</taxon>
        <taxon>Bacteroidia</taxon>
        <taxon>Bacteroidales</taxon>
        <taxon>Bacteroidaceae</taxon>
        <taxon>Bacteroides</taxon>
    </lineage>
</organism>
<keyword evidence="1" id="KW-0812">Transmembrane</keyword>
<gene>
    <name evidence="2" type="ORF">F3B44_26855</name>
</gene>
<protein>
    <submittedName>
        <fullName evidence="2">Uncharacterized protein</fullName>
    </submittedName>
</protein>
<proteinExistence type="predicted"/>
<sequence length="128" mass="16063">MKASKKLKKWYRDEQFVRYMHKRVNEEMRRAANQRLTAEYQVLNDGFDRDKRYIAPLTTYLTYRLQLARLQKKVRKRKRGIWWVFIRVIVLGIYTEHFPREFEKLRQDLLEDIMPILHEEYLKWRNNQ</sequence>
<keyword evidence="1" id="KW-0472">Membrane</keyword>